<feature type="domain" description="PEP-utilising enzyme mobile" evidence="16">
    <location>
        <begin position="411"/>
        <end position="478"/>
    </location>
</feature>
<evidence type="ECO:0000313" key="20">
    <source>
        <dbReference type="Proteomes" id="UP001232063"/>
    </source>
</evidence>
<dbReference type="InterPro" id="IPR023151">
    <property type="entry name" value="PEP_util_CS"/>
</dbReference>
<evidence type="ECO:0000256" key="7">
    <source>
        <dbReference type="ARBA" id="ARBA00022679"/>
    </source>
</evidence>
<dbReference type="InterPro" id="IPR008279">
    <property type="entry name" value="PEP-util_enz_mobile_dom"/>
</dbReference>
<organism evidence="19 20">
    <name type="scientific">Xanthocytophaga agilis</name>
    <dbReference type="NCBI Taxonomy" id="3048010"/>
    <lineage>
        <taxon>Bacteria</taxon>
        <taxon>Pseudomonadati</taxon>
        <taxon>Bacteroidota</taxon>
        <taxon>Cytophagia</taxon>
        <taxon>Cytophagales</taxon>
        <taxon>Rhodocytophagaceae</taxon>
        <taxon>Xanthocytophaga</taxon>
    </lineage>
</organism>
<dbReference type="EC" id="2.7.9.2" evidence="5 15"/>
<dbReference type="GO" id="GO:0046872">
    <property type="term" value="F:metal ion binding"/>
    <property type="evidence" value="ECO:0007669"/>
    <property type="project" value="UniProtKB-KW"/>
</dbReference>
<gene>
    <name evidence="19" type="primary">ppsA</name>
    <name evidence="19" type="ORF">QNI22_06675</name>
</gene>
<dbReference type="InterPro" id="IPR006319">
    <property type="entry name" value="PEP_synth"/>
</dbReference>
<dbReference type="InterPro" id="IPR002192">
    <property type="entry name" value="PPDK_AMP/ATP-bd"/>
</dbReference>
<comment type="similarity">
    <text evidence="4 15">Belongs to the PEP-utilizing enzyme family.</text>
</comment>
<dbReference type="Gene3D" id="3.30.1490.20">
    <property type="entry name" value="ATP-grasp fold, A domain"/>
    <property type="match status" value="1"/>
</dbReference>
<protein>
    <recommendedName>
        <fullName evidence="6 15">Phosphoenolpyruvate synthase</fullName>
        <shortName evidence="15">PEP synthase</shortName>
        <ecNumber evidence="5 15">2.7.9.2</ecNumber>
    </recommendedName>
    <alternativeName>
        <fullName evidence="13 15">Pyruvate, water dikinase</fullName>
    </alternativeName>
</protein>
<dbReference type="SUPFAM" id="SSF52009">
    <property type="entry name" value="Phosphohistidine domain"/>
    <property type="match status" value="1"/>
</dbReference>
<evidence type="ECO:0000256" key="8">
    <source>
        <dbReference type="ARBA" id="ARBA00022723"/>
    </source>
</evidence>
<evidence type="ECO:0000256" key="9">
    <source>
        <dbReference type="ARBA" id="ARBA00022741"/>
    </source>
</evidence>
<proteinExistence type="inferred from homology"/>
<evidence type="ECO:0000256" key="13">
    <source>
        <dbReference type="ARBA" id="ARBA00033470"/>
    </source>
</evidence>
<evidence type="ECO:0000256" key="15">
    <source>
        <dbReference type="PIRNR" id="PIRNR000854"/>
    </source>
</evidence>
<evidence type="ECO:0000256" key="2">
    <source>
        <dbReference type="ARBA" id="ARBA00002988"/>
    </source>
</evidence>
<dbReference type="GO" id="GO:0005524">
    <property type="term" value="F:ATP binding"/>
    <property type="evidence" value="ECO:0007669"/>
    <property type="project" value="UniProtKB-KW"/>
</dbReference>
<dbReference type="AlphaFoldDB" id="A0AAE3R2U9"/>
<comment type="pathway">
    <text evidence="3 15">Carbohydrate biosynthesis; gluconeogenesis.</text>
</comment>
<feature type="domain" description="PEP-utilising enzyme C-terminal" evidence="18">
    <location>
        <begin position="505"/>
        <end position="806"/>
    </location>
</feature>
<dbReference type="FunFam" id="3.30.1490.20:FF:000010">
    <property type="entry name" value="Phosphoenolpyruvate synthase"/>
    <property type="match status" value="1"/>
</dbReference>
<comment type="function">
    <text evidence="2 15">Catalyzes the phosphorylation of pyruvate to phosphoenolpyruvate.</text>
</comment>
<dbReference type="GO" id="GO:0008986">
    <property type="term" value="F:pyruvate, water dikinase activity"/>
    <property type="evidence" value="ECO:0007669"/>
    <property type="project" value="UniProtKB-EC"/>
</dbReference>
<dbReference type="PANTHER" id="PTHR43030">
    <property type="entry name" value="PHOSPHOENOLPYRUVATE SYNTHASE"/>
    <property type="match status" value="1"/>
</dbReference>
<reference evidence="19" key="1">
    <citation type="submission" date="2023-05" db="EMBL/GenBank/DDBJ databases">
        <authorList>
            <person name="Zhang X."/>
        </authorList>
    </citation>
    <scope>NUCLEOTIDE SEQUENCE</scope>
    <source>
        <strain evidence="19">BD1B2-1</strain>
    </source>
</reference>
<dbReference type="Pfam" id="PF01326">
    <property type="entry name" value="PPDK_N"/>
    <property type="match status" value="1"/>
</dbReference>
<evidence type="ECO:0000256" key="11">
    <source>
        <dbReference type="ARBA" id="ARBA00022840"/>
    </source>
</evidence>
<dbReference type="InterPro" id="IPR018274">
    <property type="entry name" value="PEP_util_AS"/>
</dbReference>
<evidence type="ECO:0000256" key="12">
    <source>
        <dbReference type="ARBA" id="ARBA00022842"/>
    </source>
</evidence>
<dbReference type="SUPFAM" id="SSF56059">
    <property type="entry name" value="Glutathione synthetase ATP-binding domain-like"/>
    <property type="match status" value="1"/>
</dbReference>
<dbReference type="InterPro" id="IPR013815">
    <property type="entry name" value="ATP_grasp_subdomain_1"/>
</dbReference>
<evidence type="ECO:0000256" key="5">
    <source>
        <dbReference type="ARBA" id="ARBA00011996"/>
    </source>
</evidence>
<evidence type="ECO:0000256" key="10">
    <source>
        <dbReference type="ARBA" id="ARBA00022777"/>
    </source>
</evidence>
<evidence type="ECO:0000259" key="16">
    <source>
        <dbReference type="Pfam" id="PF00391"/>
    </source>
</evidence>
<keyword evidence="7 15" id="KW-0808">Transferase</keyword>
<evidence type="ECO:0000256" key="3">
    <source>
        <dbReference type="ARBA" id="ARBA00004742"/>
    </source>
</evidence>
<evidence type="ECO:0000313" key="19">
    <source>
        <dbReference type="EMBL" id="MDJ1500320.1"/>
    </source>
</evidence>
<keyword evidence="9 15" id="KW-0547">Nucleotide-binding</keyword>
<evidence type="ECO:0000256" key="1">
    <source>
        <dbReference type="ARBA" id="ARBA00001946"/>
    </source>
</evidence>
<evidence type="ECO:0000259" key="17">
    <source>
        <dbReference type="Pfam" id="PF01326"/>
    </source>
</evidence>
<dbReference type="PIRSF" id="PIRSF000854">
    <property type="entry name" value="PEP_synthase"/>
    <property type="match status" value="1"/>
</dbReference>
<dbReference type="Gene3D" id="3.30.470.20">
    <property type="entry name" value="ATP-grasp fold, B domain"/>
    <property type="match status" value="1"/>
</dbReference>
<name>A0AAE3R2U9_9BACT</name>
<evidence type="ECO:0000256" key="14">
    <source>
        <dbReference type="ARBA" id="ARBA00047700"/>
    </source>
</evidence>
<dbReference type="InterPro" id="IPR000121">
    <property type="entry name" value="PEP_util_C"/>
</dbReference>
<dbReference type="EMBL" id="JASJOU010000001">
    <property type="protein sequence ID" value="MDJ1500320.1"/>
    <property type="molecule type" value="Genomic_DNA"/>
</dbReference>
<dbReference type="SUPFAM" id="SSF51621">
    <property type="entry name" value="Phosphoenolpyruvate/pyruvate domain"/>
    <property type="match status" value="1"/>
</dbReference>
<dbReference type="PROSITE" id="PS00370">
    <property type="entry name" value="PEP_ENZYMES_PHOS_SITE"/>
    <property type="match status" value="1"/>
</dbReference>
<keyword evidence="12 15" id="KW-0460">Magnesium</keyword>
<dbReference type="PANTHER" id="PTHR43030:SF1">
    <property type="entry name" value="PHOSPHOENOLPYRUVATE SYNTHASE"/>
    <property type="match status" value="1"/>
</dbReference>
<dbReference type="Gene3D" id="3.50.30.10">
    <property type="entry name" value="Phosphohistidine domain"/>
    <property type="match status" value="1"/>
</dbReference>
<dbReference type="Proteomes" id="UP001232063">
    <property type="component" value="Unassembled WGS sequence"/>
</dbReference>
<dbReference type="Pfam" id="PF02896">
    <property type="entry name" value="PEP-utilizers_C"/>
    <property type="match status" value="1"/>
</dbReference>
<dbReference type="PROSITE" id="PS00742">
    <property type="entry name" value="PEP_ENZYMES_2"/>
    <property type="match status" value="1"/>
</dbReference>
<evidence type="ECO:0000259" key="18">
    <source>
        <dbReference type="Pfam" id="PF02896"/>
    </source>
</evidence>
<keyword evidence="10 15" id="KW-0418">Kinase</keyword>
<dbReference type="InterPro" id="IPR036637">
    <property type="entry name" value="Phosphohistidine_dom_sf"/>
</dbReference>
<keyword evidence="20" id="KW-1185">Reference proteome</keyword>
<dbReference type="NCBIfam" id="NF005057">
    <property type="entry name" value="PRK06464.1"/>
    <property type="match status" value="1"/>
</dbReference>
<keyword evidence="11 15" id="KW-0067">ATP-binding</keyword>
<dbReference type="InterPro" id="IPR015813">
    <property type="entry name" value="Pyrv/PenolPyrv_kinase-like_dom"/>
</dbReference>
<dbReference type="FunFam" id="3.30.470.20:FF:000017">
    <property type="entry name" value="Phosphoenolpyruvate synthase"/>
    <property type="match status" value="1"/>
</dbReference>
<dbReference type="Gene3D" id="3.20.20.60">
    <property type="entry name" value="Phosphoenolpyruvate-binding domains"/>
    <property type="match status" value="1"/>
</dbReference>
<accession>A0AAE3R2U9</accession>
<sequence length="826" mass="91632">METALVTTYILPFQNITISQISQVGGKNAALGEMFTALAGKGVLVPDGFATTTQAYYDFLEYNHLYEKIHQALTQLDTNEYSNLAQTGEYIRNLILSGQLPPSLQSEIRIAFRNLQGKYTHPIQVAVRSSATAEDLPHASFAGQHESFLNITDEEQLLRSCLRCYASLFKDRAIKYRYDHGFDSMKVALSIGIQKMVRSDLSSSGVCFTLEPDSGFRDVILITGCWGLGENIVQGAVNPDEFMVFKPTLEQNKQAILSKKLGSKSITMIYAQNQSAELHDGSELHTGSEAEQQIESSVVNIETPVEKRNMFVLSDQEIKQLAVWGQIIENHYGHPMDIEWAKDGLDGKIYIVQARPETVFSQQKQQLILTEYTLKQKGKLLANGKSIGNRIISGTARIIDSPQDAAVRELKAGDILITDITNPDWDPILKKVSAIVTNRGGRTSHAAIVAREMGALAVVGTTNATENIADGSLVTVVCTDEQNGQVYEGALEWTEKSTNLSQIDKPQTKAMFILADPDQAFRLSLYPNEGVGLLRLEFIINNSIGIHPMALAHFDSLSDKEKSQIEQATRGYQDKKQFFVDKLSEAVATVAAAFYPKLVIVRMSDFKTNEYANLIGGKTFEPIEENPMLGFRGASRYYDPRYTDGFALECLAIKKVRDQMGLINVKVMIPFCRTIQEGKKVLDRMQSYGLERGKNNLQVYVMAEIPSNILLAKDFAQIFDGFSIGSNDLTQLTLGIDRDSSSTSELFNENDPAVLELIELLITVAHRMGKPVGICGQAPSDLPEFTHFLIENGIDSISFNPDAFLKGLLTVNQTEQSMSINQHYQS</sequence>
<evidence type="ECO:0000256" key="6">
    <source>
        <dbReference type="ARBA" id="ARBA00021623"/>
    </source>
</evidence>
<comment type="cofactor">
    <cofactor evidence="1 15">
        <name>Mg(2+)</name>
        <dbReference type="ChEBI" id="CHEBI:18420"/>
    </cofactor>
</comment>
<dbReference type="InterPro" id="IPR040442">
    <property type="entry name" value="Pyrv_kinase-like_dom_sf"/>
</dbReference>
<dbReference type="NCBIfam" id="TIGR01418">
    <property type="entry name" value="PEP_synth"/>
    <property type="match status" value="1"/>
</dbReference>
<dbReference type="Pfam" id="PF00391">
    <property type="entry name" value="PEP-utilizers"/>
    <property type="match status" value="1"/>
</dbReference>
<dbReference type="RefSeq" id="WP_314509842.1">
    <property type="nucleotide sequence ID" value="NZ_JASJOU010000001.1"/>
</dbReference>
<evidence type="ECO:0000256" key="4">
    <source>
        <dbReference type="ARBA" id="ARBA00007837"/>
    </source>
</evidence>
<comment type="caution">
    <text evidence="19">The sequence shown here is derived from an EMBL/GenBank/DDBJ whole genome shotgun (WGS) entry which is preliminary data.</text>
</comment>
<keyword evidence="8 15" id="KW-0479">Metal-binding</keyword>
<feature type="domain" description="Pyruvate phosphate dikinase AMP/ATP-binding" evidence="17">
    <location>
        <begin position="22"/>
        <end position="373"/>
    </location>
</feature>
<comment type="catalytic activity">
    <reaction evidence="14 15">
        <text>pyruvate + ATP + H2O = phosphoenolpyruvate + AMP + phosphate + 2 H(+)</text>
        <dbReference type="Rhea" id="RHEA:11364"/>
        <dbReference type="ChEBI" id="CHEBI:15361"/>
        <dbReference type="ChEBI" id="CHEBI:15377"/>
        <dbReference type="ChEBI" id="CHEBI:15378"/>
        <dbReference type="ChEBI" id="CHEBI:30616"/>
        <dbReference type="ChEBI" id="CHEBI:43474"/>
        <dbReference type="ChEBI" id="CHEBI:58702"/>
        <dbReference type="ChEBI" id="CHEBI:456215"/>
        <dbReference type="EC" id="2.7.9.2"/>
    </reaction>
</comment>